<dbReference type="InterPro" id="IPR038765">
    <property type="entry name" value="Papain-like_cys_pep_sf"/>
</dbReference>
<dbReference type="SUPFAM" id="SSF54001">
    <property type="entry name" value="Cysteine proteinases"/>
    <property type="match status" value="1"/>
</dbReference>
<evidence type="ECO:0000313" key="3">
    <source>
        <dbReference type="EMBL" id="KAK7239821.1"/>
    </source>
</evidence>
<organism evidence="3 4">
    <name type="scientific">Aureococcus anophagefferens</name>
    <name type="common">Harmful bloom alga</name>
    <dbReference type="NCBI Taxonomy" id="44056"/>
    <lineage>
        <taxon>Eukaryota</taxon>
        <taxon>Sar</taxon>
        <taxon>Stramenopiles</taxon>
        <taxon>Ochrophyta</taxon>
        <taxon>Pelagophyceae</taxon>
        <taxon>Pelagomonadales</taxon>
        <taxon>Pelagomonadaceae</taxon>
        <taxon>Aureococcus</taxon>
    </lineage>
</organism>
<dbReference type="PANTHER" id="PTHR12419:SF11">
    <property type="entry name" value="OTU DOMAIN-CONTAINING PROTEIN DDB_G0284757"/>
    <property type="match status" value="1"/>
</dbReference>
<feature type="domain" description="OTU" evidence="2">
    <location>
        <begin position="172"/>
        <end position="314"/>
    </location>
</feature>
<dbReference type="GO" id="GO:0008233">
    <property type="term" value="F:peptidase activity"/>
    <property type="evidence" value="ECO:0007669"/>
    <property type="project" value="UniProtKB-KW"/>
</dbReference>
<dbReference type="GO" id="GO:0006508">
    <property type="term" value="P:proteolysis"/>
    <property type="evidence" value="ECO:0007669"/>
    <property type="project" value="UniProtKB-KW"/>
</dbReference>
<name>A0ABR1FW46_AURAN</name>
<dbReference type="PROSITE" id="PS50802">
    <property type="entry name" value="OTU"/>
    <property type="match status" value="1"/>
</dbReference>
<gene>
    <name evidence="3" type="ORF">SO694_00029254</name>
</gene>
<keyword evidence="3" id="KW-0378">Hydrolase</keyword>
<dbReference type="InterPro" id="IPR050704">
    <property type="entry name" value="Peptidase_C85-like"/>
</dbReference>
<comment type="caution">
    <text evidence="3">The sequence shown here is derived from an EMBL/GenBank/DDBJ whole genome shotgun (WGS) entry which is preliminary data.</text>
</comment>
<dbReference type="InterPro" id="IPR003323">
    <property type="entry name" value="OTU_dom"/>
</dbReference>
<protein>
    <submittedName>
        <fullName evidence="3">Thiol-dependent ubiquitin-specific protease</fullName>
    </submittedName>
</protein>
<dbReference type="CDD" id="cd22751">
    <property type="entry name" value="OTU_plant_OTU9-like"/>
    <property type="match status" value="1"/>
</dbReference>
<dbReference type="Pfam" id="PF02338">
    <property type="entry name" value="OTU"/>
    <property type="match status" value="1"/>
</dbReference>
<dbReference type="EMBL" id="JBBJCI010000222">
    <property type="protein sequence ID" value="KAK7239821.1"/>
    <property type="molecule type" value="Genomic_DNA"/>
</dbReference>
<keyword evidence="3" id="KW-0645">Protease</keyword>
<dbReference type="Gene3D" id="3.90.70.80">
    <property type="match status" value="1"/>
</dbReference>
<sequence length="339" mass="36951">MLQWHEFLCCGEGAGEGDTTAGPVEVPLDEDDHESEGGIAGLAAGGMSGMTGVQFDGGKGSRGRVVPLELLAIKAVHLGKDDADREAVVGQRRRASRWVGALRPDQRRASRVALEPLPTLSRQQVRMSQLGEARRGDMVANVEKASRLARDRREPETKPDAALEARLGTLNLSQHMMQGDGNCQFRAFAFNLFGTQSHHLVVRRAACEQMAAHVEYFAAFFADEAEFRDYLRGMARDRTWGDELTLRAVVEAYGCVAHVLTSEARNWYLVYTPESTDVDLAASSVPENYQAPPQGKEVFLSYVSPVHYNAVVASVASKGAPAYGEAPPTPRPIDSPRLS</sequence>
<proteinExistence type="predicted"/>
<dbReference type="PANTHER" id="PTHR12419">
    <property type="entry name" value="OTU DOMAIN CONTAINING PROTEIN"/>
    <property type="match status" value="1"/>
</dbReference>
<dbReference type="Proteomes" id="UP001363151">
    <property type="component" value="Unassembled WGS sequence"/>
</dbReference>
<reference evidence="3 4" key="1">
    <citation type="submission" date="2024-03" db="EMBL/GenBank/DDBJ databases">
        <title>Aureococcus anophagefferens CCMP1851 and Kratosvirus quantuckense: Draft genome of a second virus-susceptible host strain in the model system.</title>
        <authorList>
            <person name="Chase E."/>
            <person name="Truchon A.R."/>
            <person name="Schepens W."/>
            <person name="Wilhelm S.W."/>
        </authorList>
    </citation>
    <scope>NUCLEOTIDE SEQUENCE [LARGE SCALE GENOMIC DNA]</scope>
    <source>
        <strain evidence="3 4">CCMP1851</strain>
    </source>
</reference>
<keyword evidence="4" id="KW-1185">Reference proteome</keyword>
<accession>A0ABR1FW46</accession>
<evidence type="ECO:0000259" key="2">
    <source>
        <dbReference type="PROSITE" id="PS50802"/>
    </source>
</evidence>
<evidence type="ECO:0000256" key="1">
    <source>
        <dbReference type="SAM" id="MobiDB-lite"/>
    </source>
</evidence>
<feature type="region of interest" description="Disordered" evidence="1">
    <location>
        <begin position="319"/>
        <end position="339"/>
    </location>
</feature>
<evidence type="ECO:0000313" key="4">
    <source>
        <dbReference type="Proteomes" id="UP001363151"/>
    </source>
</evidence>